<organism evidence="5">
    <name type="scientific">Hymenolepis diminuta</name>
    <name type="common">Rat tapeworm</name>
    <dbReference type="NCBI Taxonomy" id="6216"/>
    <lineage>
        <taxon>Eukaryota</taxon>
        <taxon>Metazoa</taxon>
        <taxon>Spiralia</taxon>
        <taxon>Lophotrochozoa</taxon>
        <taxon>Platyhelminthes</taxon>
        <taxon>Cestoda</taxon>
        <taxon>Eucestoda</taxon>
        <taxon>Cyclophyllidea</taxon>
        <taxon>Hymenolepididae</taxon>
        <taxon>Hymenolepis</taxon>
    </lineage>
</organism>
<feature type="transmembrane region" description="Helical" evidence="2">
    <location>
        <begin position="131"/>
        <end position="153"/>
    </location>
</feature>
<reference evidence="3 4" key="2">
    <citation type="submission" date="2018-11" db="EMBL/GenBank/DDBJ databases">
        <authorList>
            <consortium name="Pathogen Informatics"/>
        </authorList>
    </citation>
    <scope>NUCLEOTIDE SEQUENCE [LARGE SCALE GENOMIC DNA]</scope>
</reference>
<evidence type="ECO:0000313" key="5">
    <source>
        <dbReference type="WBParaSite" id="HDID_0001021401-mRNA-1"/>
    </source>
</evidence>
<dbReference type="WBParaSite" id="HDID_0001021401-mRNA-1">
    <property type="protein sequence ID" value="HDID_0001021401-mRNA-1"/>
    <property type="gene ID" value="HDID_0001021401"/>
</dbReference>
<evidence type="ECO:0000313" key="3">
    <source>
        <dbReference type="EMBL" id="VDL62892.1"/>
    </source>
</evidence>
<feature type="transmembrane region" description="Helical" evidence="2">
    <location>
        <begin position="17"/>
        <end position="43"/>
    </location>
</feature>
<gene>
    <name evidence="3" type="ORF">HDID_LOCUS10212</name>
</gene>
<accession>A0A158QG91</accession>
<sequence>MNSTFDGTSKMLQQSDAIFAVVGFILIFLQPVLIPVIVIVIAMEFWKRFNAERGQHEEANQTAPAKDQLTKLLNGYEVITFAEEAILIDDMKVSESIPSILLKVYIMKPEAEKESKLQFRQTPILRQHLEAFGWLLIFKYPWVSLLFCLTFMMEFLKRVATEQASLENPNINLHIEEVKKGSRRYTLPDLIGHPREIQENGETVTAAVTDNDRSGSQHTADDENKPNSGESVPEVIESNIVNPIAVKLGSNTPRLSRDLLDGFLFTRHLSEALLFSLAFILEFCKHKEATDRSCLQKQSQKEEIATDNKAQNHRYLM</sequence>
<name>A0A158QG91_HYMDI</name>
<protein>
    <submittedName>
        <fullName evidence="5">ABC transmembrane type-1 domain-containing protein</fullName>
    </submittedName>
</protein>
<evidence type="ECO:0000256" key="2">
    <source>
        <dbReference type="SAM" id="Phobius"/>
    </source>
</evidence>
<evidence type="ECO:0000256" key="1">
    <source>
        <dbReference type="SAM" id="MobiDB-lite"/>
    </source>
</evidence>
<reference evidence="5" key="1">
    <citation type="submission" date="2016-04" db="UniProtKB">
        <authorList>
            <consortium name="WormBaseParasite"/>
        </authorList>
    </citation>
    <scope>IDENTIFICATION</scope>
</reference>
<keyword evidence="2" id="KW-1133">Transmembrane helix</keyword>
<dbReference type="Proteomes" id="UP000274504">
    <property type="component" value="Unassembled WGS sequence"/>
</dbReference>
<proteinExistence type="predicted"/>
<keyword evidence="2" id="KW-0812">Transmembrane</keyword>
<feature type="compositionally biased region" description="Basic and acidic residues" evidence="1">
    <location>
        <begin position="210"/>
        <end position="225"/>
    </location>
</feature>
<keyword evidence="2" id="KW-0472">Membrane</keyword>
<evidence type="ECO:0000313" key="4">
    <source>
        <dbReference type="Proteomes" id="UP000274504"/>
    </source>
</evidence>
<dbReference type="AlphaFoldDB" id="A0A158QG91"/>
<feature type="region of interest" description="Disordered" evidence="1">
    <location>
        <begin position="209"/>
        <end position="231"/>
    </location>
</feature>
<dbReference type="EMBL" id="UYSG01011572">
    <property type="protein sequence ID" value="VDL62892.1"/>
    <property type="molecule type" value="Genomic_DNA"/>
</dbReference>